<dbReference type="RefSeq" id="WP_308913908.1">
    <property type="nucleotide sequence ID" value="NZ_JAVGVR010000001.1"/>
</dbReference>
<name>A0AA90QZE4_9BACI</name>
<sequence>MAFSLFTPKNRIINLVMNDHSVRLVELKQASPPTVQRWNERFLPPGLISDGKIADVDSLSGILEECIDEWKIQRRSIRFIVPDQLVIIRKVSIPAEIQDDELKGYLYLELGSSIHLPFEEPVFDYYLLDDNGKTKELLLFAAPEQHVTEYADLFSQLKLNPIAADISPLALYRLYHTLEMNRPNEVLFTIQFDLTSVNLCIFEETVPLVMRQFPLPFNLEQWEIKRNVLGTMDYKFIGESEELAIQIEDIFREINMLHDFYRYSLSNDKQDVTKFLLNGDHPMLTAIYDEMVERFEMPIDRISLENDPKGKTESVPENLLLTLGLALKEVK</sequence>
<dbReference type="Proteomes" id="UP001178888">
    <property type="component" value="Unassembled WGS sequence"/>
</dbReference>
<dbReference type="Gene3D" id="3.30.1490.300">
    <property type="match status" value="1"/>
</dbReference>
<dbReference type="Pfam" id="PF11104">
    <property type="entry name" value="PilM_2"/>
    <property type="match status" value="1"/>
</dbReference>
<keyword evidence="2" id="KW-1185">Reference proteome</keyword>
<dbReference type="InterPro" id="IPR043129">
    <property type="entry name" value="ATPase_NBD"/>
</dbReference>
<organism evidence="1 2">
    <name type="scientific">Bacillus salipaludis</name>
    <dbReference type="NCBI Taxonomy" id="2547811"/>
    <lineage>
        <taxon>Bacteria</taxon>
        <taxon>Bacillati</taxon>
        <taxon>Bacillota</taxon>
        <taxon>Bacilli</taxon>
        <taxon>Bacillales</taxon>
        <taxon>Bacillaceae</taxon>
        <taxon>Bacillus</taxon>
    </lineage>
</organism>
<dbReference type="SUPFAM" id="SSF53067">
    <property type="entry name" value="Actin-like ATPase domain"/>
    <property type="match status" value="1"/>
</dbReference>
<accession>A0AA90QZE4</accession>
<dbReference type="AlphaFoldDB" id="A0AA90QZE4"/>
<proteinExistence type="predicted"/>
<dbReference type="InterPro" id="IPR005883">
    <property type="entry name" value="PilM"/>
</dbReference>
<evidence type="ECO:0000313" key="2">
    <source>
        <dbReference type="Proteomes" id="UP001178888"/>
    </source>
</evidence>
<evidence type="ECO:0000313" key="1">
    <source>
        <dbReference type="EMBL" id="MDQ6599824.1"/>
    </source>
</evidence>
<comment type="caution">
    <text evidence="1">The sequence shown here is derived from an EMBL/GenBank/DDBJ whole genome shotgun (WGS) entry which is preliminary data.</text>
</comment>
<reference evidence="1" key="1">
    <citation type="submission" date="2023-08" db="EMBL/GenBank/DDBJ databases">
        <title>Nitrogen cycling bacteria in agricultural field soils.</title>
        <authorList>
            <person name="Jang J."/>
        </authorList>
    </citation>
    <scope>NUCLEOTIDE SEQUENCE</scope>
    <source>
        <strain evidence="1">PS3-36</strain>
    </source>
</reference>
<dbReference type="EMBL" id="JAVGVR010000001">
    <property type="protein sequence ID" value="MDQ6599824.1"/>
    <property type="molecule type" value="Genomic_DNA"/>
</dbReference>
<dbReference type="Gene3D" id="3.30.420.40">
    <property type="match status" value="2"/>
</dbReference>
<protein>
    <submittedName>
        <fullName evidence="1">Pilus assembly protein PilM</fullName>
    </submittedName>
</protein>
<gene>
    <name evidence="1" type="primary">pilM</name>
    <name evidence="1" type="ORF">RCG21_26355</name>
</gene>